<evidence type="ECO:0000256" key="2">
    <source>
        <dbReference type="ARBA" id="ARBA00022737"/>
    </source>
</evidence>
<evidence type="ECO:0000256" key="3">
    <source>
        <dbReference type="PROSITE-ProRule" id="PRU00221"/>
    </source>
</evidence>
<dbReference type="InterPro" id="IPR036322">
    <property type="entry name" value="WD40_repeat_dom_sf"/>
</dbReference>
<dbReference type="InterPro" id="IPR015943">
    <property type="entry name" value="WD40/YVTN_repeat-like_dom_sf"/>
</dbReference>
<keyword evidence="1 3" id="KW-0853">WD repeat</keyword>
<dbReference type="PANTHER" id="PTHR15574:SF40">
    <property type="entry name" value="WD AND TETRATRICOPEPTIDE REPEATS PROTEIN 1"/>
    <property type="match status" value="1"/>
</dbReference>
<dbReference type="SUPFAM" id="SSF50978">
    <property type="entry name" value="WD40 repeat-like"/>
    <property type="match status" value="1"/>
</dbReference>
<feature type="region of interest" description="Disordered" evidence="4">
    <location>
        <begin position="1"/>
        <end position="29"/>
    </location>
</feature>
<dbReference type="InterPro" id="IPR045151">
    <property type="entry name" value="DCAF8"/>
</dbReference>
<dbReference type="GO" id="GO:0080008">
    <property type="term" value="C:Cul4-RING E3 ubiquitin ligase complex"/>
    <property type="evidence" value="ECO:0007669"/>
    <property type="project" value="TreeGrafter"/>
</dbReference>
<evidence type="ECO:0000256" key="1">
    <source>
        <dbReference type="ARBA" id="ARBA00022574"/>
    </source>
</evidence>
<dbReference type="PROSITE" id="PS50082">
    <property type="entry name" value="WD_REPEATS_2"/>
    <property type="match status" value="1"/>
</dbReference>
<dbReference type="Gene3D" id="2.130.10.10">
    <property type="entry name" value="YVTN repeat-like/Quinoprotein amine dehydrogenase"/>
    <property type="match status" value="1"/>
</dbReference>
<dbReference type="GO" id="GO:0005737">
    <property type="term" value="C:cytoplasm"/>
    <property type="evidence" value="ECO:0007669"/>
    <property type="project" value="TreeGrafter"/>
</dbReference>
<feature type="repeat" description="WD" evidence="3">
    <location>
        <begin position="72"/>
        <end position="95"/>
    </location>
</feature>
<feature type="non-terminal residue" evidence="5">
    <location>
        <position position="112"/>
    </location>
</feature>
<comment type="caution">
    <text evidence="5">The sequence shown here is derived from an EMBL/GenBank/DDBJ whole genome shotgun (WGS) entry which is preliminary data.</text>
</comment>
<gene>
    <name evidence="5" type="ORF">CYMTET_32113</name>
</gene>
<reference evidence="5 6" key="1">
    <citation type="journal article" date="2015" name="Genome Biol. Evol.">
        <title>Comparative Genomics of a Bacterivorous Green Alga Reveals Evolutionary Causalities and Consequences of Phago-Mixotrophic Mode of Nutrition.</title>
        <authorList>
            <person name="Burns J.A."/>
            <person name="Paasch A."/>
            <person name="Narechania A."/>
            <person name="Kim E."/>
        </authorList>
    </citation>
    <scope>NUCLEOTIDE SEQUENCE [LARGE SCALE GENOMIC DNA]</scope>
    <source>
        <strain evidence="5 6">PLY_AMNH</strain>
    </source>
</reference>
<organism evidence="5 6">
    <name type="scientific">Cymbomonas tetramitiformis</name>
    <dbReference type="NCBI Taxonomy" id="36881"/>
    <lineage>
        <taxon>Eukaryota</taxon>
        <taxon>Viridiplantae</taxon>
        <taxon>Chlorophyta</taxon>
        <taxon>Pyramimonadophyceae</taxon>
        <taxon>Pyramimonadales</taxon>
        <taxon>Pyramimonadaceae</taxon>
        <taxon>Cymbomonas</taxon>
    </lineage>
</organism>
<evidence type="ECO:0000313" key="5">
    <source>
        <dbReference type="EMBL" id="KAK3258862.1"/>
    </source>
</evidence>
<proteinExistence type="predicted"/>
<dbReference type="EMBL" id="LGRX02019209">
    <property type="protein sequence ID" value="KAK3258862.1"/>
    <property type="molecule type" value="Genomic_DNA"/>
</dbReference>
<dbReference type="Proteomes" id="UP001190700">
    <property type="component" value="Unassembled WGS sequence"/>
</dbReference>
<accession>A0AAE0FFG0</accession>
<dbReference type="PANTHER" id="PTHR15574">
    <property type="entry name" value="WD REPEAT DOMAIN-CONTAINING FAMILY"/>
    <property type="match status" value="1"/>
</dbReference>
<evidence type="ECO:0000256" key="4">
    <source>
        <dbReference type="SAM" id="MobiDB-lite"/>
    </source>
</evidence>
<keyword evidence="6" id="KW-1185">Reference proteome</keyword>
<protein>
    <submittedName>
        <fullName evidence="5">Uncharacterized protein</fullName>
    </submittedName>
</protein>
<evidence type="ECO:0000313" key="6">
    <source>
        <dbReference type="Proteomes" id="UP001190700"/>
    </source>
</evidence>
<dbReference type="InterPro" id="IPR001680">
    <property type="entry name" value="WD40_rpt"/>
</dbReference>
<dbReference type="GO" id="GO:0045717">
    <property type="term" value="P:negative regulation of fatty acid biosynthetic process"/>
    <property type="evidence" value="ECO:0007669"/>
    <property type="project" value="TreeGrafter"/>
</dbReference>
<keyword evidence="2" id="KW-0677">Repeat</keyword>
<name>A0AAE0FFG0_9CHLO</name>
<sequence length="112" mass="12348">MAAADPDILPGARSSGTTGPSAGSVEETGRWDSPCLWLRRGMSRHTLQRYMGACNLQTDIKEAVFLGHMDAYVAAGSDDGRVYIWERRSGRLVRVLWADSMVVNCVQPHPQE</sequence>
<dbReference type="AlphaFoldDB" id="A0AAE0FFG0"/>